<name>A0A6L5XWG1_9FIRM</name>
<keyword evidence="3" id="KW-1185">Reference proteome</keyword>
<evidence type="ECO:0000256" key="1">
    <source>
        <dbReference type="SAM" id="Phobius"/>
    </source>
</evidence>
<evidence type="ECO:0000313" key="2">
    <source>
        <dbReference type="EMBL" id="MSS62688.1"/>
    </source>
</evidence>
<comment type="caution">
    <text evidence="2">The sequence shown here is derived from an EMBL/GenBank/DDBJ whole genome shotgun (WGS) entry which is preliminary data.</text>
</comment>
<keyword evidence="1" id="KW-1133">Transmembrane helix</keyword>
<feature type="transmembrane region" description="Helical" evidence="1">
    <location>
        <begin position="141"/>
        <end position="174"/>
    </location>
</feature>
<evidence type="ECO:0000313" key="3">
    <source>
        <dbReference type="Proteomes" id="UP000482209"/>
    </source>
</evidence>
<dbReference type="AlphaFoldDB" id="A0A6L5XWG1"/>
<feature type="transmembrane region" description="Helical" evidence="1">
    <location>
        <begin position="46"/>
        <end position="69"/>
    </location>
</feature>
<feature type="transmembrane region" description="Helical" evidence="1">
    <location>
        <begin position="215"/>
        <end position="234"/>
    </location>
</feature>
<dbReference type="RefSeq" id="WP_154516568.1">
    <property type="nucleotide sequence ID" value="NZ_VUMT01000002.1"/>
</dbReference>
<dbReference type="EMBL" id="VUMT01000002">
    <property type="protein sequence ID" value="MSS62688.1"/>
    <property type="molecule type" value="Genomic_DNA"/>
</dbReference>
<gene>
    <name evidence="2" type="ORF">FYJ58_02115</name>
</gene>
<keyword evidence="1" id="KW-0472">Membrane</keyword>
<feature type="transmembrane region" description="Helical" evidence="1">
    <location>
        <begin position="180"/>
        <end position="203"/>
    </location>
</feature>
<dbReference type="Pfam" id="PF05857">
    <property type="entry name" value="TraX"/>
    <property type="match status" value="1"/>
</dbReference>
<dbReference type="InterPro" id="IPR008875">
    <property type="entry name" value="TraX"/>
</dbReference>
<reference evidence="2 3" key="1">
    <citation type="submission" date="2019-08" db="EMBL/GenBank/DDBJ databases">
        <title>In-depth cultivation of the pig gut microbiome towards novel bacterial diversity and tailored functional studies.</title>
        <authorList>
            <person name="Wylensek D."/>
            <person name="Hitch T.C.A."/>
            <person name="Clavel T."/>
        </authorList>
    </citation>
    <scope>NUCLEOTIDE SEQUENCE [LARGE SCALE GENOMIC DNA]</scope>
    <source>
        <strain evidence="2 3">WCA-693-APC-MOT-I</strain>
    </source>
</reference>
<protein>
    <submittedName>
        <fullName evidence="2">Conjugal transfer protein TraX</fullName>
    </submittedName>
</protein>
<feature type="transmembrane region" description="Helical" evidence="1">
    <location>
        <begin position="12"/>
        <end position="34"/>
    </location>
</feature>
<keyword evidence="1" id="KW-0812">Transmembrane</keyword>
<proteinExistence type="predicted"/>
<feature type="transmembrane region" description="Helical" evidence="1">
    <location>
        <begin position="112"/>
        <end position="129"/>
    </location>
</feature>
<dbReference type="Proteomes" id="UP000482209">
    <property type="component" value="Unassembled WGS sequence"/>
</dbReference>
<sequence>MKIKFGINGSTLKIIAVLTMLIDHIGAVILNNLLHFSNGIQIHDSIFWGYQICRAIGRSAFPIFCFLLVEGFLHTHNVKKYAERLLLFAFISEIPFDLAVSRTICDMESQNVFFTLFIGLLVLIGFRTLEQRVAGRILTMGYIIILLLGIVVSILLYTDYSLFGIVSIAVLYLYRNCKQQQIFIGACSFLWEPFALLGFIPIAFYNHERGIKLKYFFYFFYPVHLLILYGISIYI</sequence>
<organism evidence="2 3">
    <name type="scientific">Velocimicrobium porci</name>
    <dbReference type="NCBI Taxonomy" id="2606634"/>
    <lineage>
        <taxon>Bacteria</taxon>
        <taxon>Bacillati</taxon>
        <taxon>Bacillota</taxon>
        <taxon>Clostridia</taxon>
        <taxon>Lachnospirales</taxon>
        <taxon>Lachnospiraceae</taxon>
        <taxon>Velocimicrobium</taxon>
    </lineage>
</organism>
<accession>A0A6L5XWG1</accession>